<feature type="non-terminal residue" evidence="4">
    <location>
        <position position="1"/>
    </location>
</feature>
<name>G3MIV7_AMBMU</name>
<evidence type="ECO:0000313" key="4">
    <source>
        <dbReference type="EMBL" id="AEO33425.1"/>
    </source>
</evidence>
<keyword evidence="2" id="KW-0964">Secreted</keyword>
<dbReference type="SMART" id="SM01318">
    <property type="entry name" value="SVWC"/>
    <property type="match status" value="1"/>
</dbReference>
<evidence type="ECO:0000256" key="1">
    <source>
        <dbReference type="ARBA" id="ARBA00004613"/>
    </source>
</evidence>
<evidence type="ECO:0000256" key="2">
    <source>
        <dbReference type="ARBA" id="ARBA00022525"/>
    </source>
</evidence>
<dbReference type="EMBL" id="JO841808">
    <property type="protein sequence ID" value="AEO33425.1"/>
    <property type="molecule type" value="mRNA"/>
</dbReference>
<comment type="subcellular location">
    <subcellularLocation>
        <location evidence="1">Secreted</location>
    </subcellularLocation>
</comment>
<dbReference type="AlphaFoldDB" id="G3MIV7"/>
<dbReference type="Pfam" id="PF15430">
    <property type="entry name" value="SVWC"/>
    <property type="match status" value="1"/>
</dbReference>
<reference evidence="4" key="1">
    <citation type="journal article" date="2011" name="PLoS ONE">
        <title>A deep insight into the sialotranscriptome of the gulf coast tick, Amblyomma maculatum.</title>
        <authorList>
            <person name="Karim S."/>
            <person name="Singh P."/>
            <person name="Ribeiro J.M."/>
        </authorList>
    </citation>
    <scope>NUCLEOTIDE SEQUENCE</scope>
    <source>
        <tissue evidence="4">Salivary gland</tissue>
    </source>
</reference>
<feature type="domain" description="Single" evidence="3">
    <location>
        <begin position="119"/>
        <end position="180"/>
    </location>
</feature>
<dbReference type="GO" id="GO:0005576">
    <property type="term" value="C:extracellular region"/>
    <property type="evidence" value="ECO:0007669"/>
    <property type="project" value="UniProtKB-SubCell"/>
</dbReference>
<protein>
    <recommendedName>
        <fullName evidence="3">Single domain-containing protein</fullName>
    </recommendedName>
</protein>
<evidence type="ECO:0000259" key="3">
    <source>
        <dbReference type="SMART" id="SM01318"/>
    </source>
</evidence>
<organism evidence="4">
    <name type="scientific">Amblyomma maculatum</name>
    <name type="common">Gulf Coast tick</name>
    <dbReference type="NCBI Taxonomy" id="34609"/>
    <lineage>
        <taxon>Eukaryota</taxon>
        <taxon>Metazoa</taxon>
        <taxon>Ecdysozoa</taxon>
        <taxon>Arthropoda</taxon>
        <taxon>Chelicerata</taxon>
        <taxon>Arachnida</taxon>
        <taxon>Acari</taxon>
        <taxon>Parasitiformes</taxon>
        <taxon>Ixodida</taxon>
        <taxon>Ixodoidea</taxon>
        <taxon>Ixodidae</taxon>
        <taxon>Amblyomminae</taxon>
        <taxon>Amblyomma</taxon>
    </lineage>
</organism>
<sequence>TERQGKEVWELEYPKYSSNSRMNIKETGSTRKVANFVLALTVLASLLALVKASEENDSAAESTTQLQNLNTTDGVAVVFDVAKPSGTEVQNETTAATATETQEITTDGQPIPEVKPANCMYQGVHIASGTWVNMEDPCESWVCSKGNVTVWECHDPPRAGNCWHRRSGEFPRCCRWFWLC</sequence>
<accession>G3MIV7</accession>
<proteinExistence type="evidence at transcript level"/>
<dbReference type="InterPro" id="IPR029277">
    <property type="entry name" value="SVWC_dom"/>
</dbReference>